<proteinExistence type="predicted"/>
<evidence type="ECO:0008006" key="3">
    <source>
        <dbReference type="Google" id="ProtNLM"/>
    </source>
</evidence>
<dbReference type="Proteomes" id="UP000054359">
    <property type="component" value="Unassembled WGS sequence"/>
</dbReference>
<reference evidence="1 2" key="1">
    <citation type="submission" date="2013-11" db="EMBL/GenBank/DDBJ databases">
        <title>Genome sequencing of Stegodyphus mimosarum.</title>
        <authorList>
            <person name="Bechsgaard J."/>
        </authorList>
    </citation>
    <scope>NUCLEOTIDE SEQUENCE [LARGE SCALE GENOMIC DNA]</scope>
</reference>
<dbReference type="EMBL" id="KK119879">
    <property type="protein sequence ID" value="KFM76953.1"/>
    <property type="molecule type" value="Genomic_DNA"/>
</dbReference>
<gene>
    <name evidence="1" type="ORF">X975_17189</name>
</gene>
<dbReference type="InterPro" id="IPR036236">
    <property type="entry name" value="Znf_C2H2_sf"/>
</dbReference>
<evidence type="ECO:0000313" key="2">
    <source>
        <dbReference type="Proteomes" id="UP000054359"/>
    </source>
</evidence>
<organism evidence="1 2">
    <name type="scientific">Stegodyphus mimosarum</name>
    <name type="common">African social velvet spider</name>
    <dbReference type="NCBI Taxonomy" id="407821"/>
    <lineage>
        <taxon>Eukaryota</taxon>
        <taxon>Metazoa</taxon>
        <taxon>Ecdysozoa</taxon>
        <taxon>Arthropoda</taxon>
        <taxon>Chelicerata</taxon>
        <taxon>Arachnida</taxon>
        <taxon>Araneae</taxon>
        <taxon>Araneomorphae</taxon>
        <taxon>Entelegynae</taxon>
        <taxon>Eresoidea</taxon>
        <taxon>Eresidae</taxon>
        <taxon>Stegodyphus</taxon>
    </lineage>
</organism>
<dbReference type="AlphaFoldDB" id="A0A087UHW4"/>
<dbReference type="Gene3D" id="3.30.160.60">
    <property type="entry name" value="Classic Zinc Finger"/>
    <property type="match status" value="1"/>
</dbReference>
<accession>A0A087UHW4</accession>
<sequence length="74" mass="8761">MCMMSVIRQNNDLKNHMLLHPGQKPDSFQVCCNTFRCKHNLNEPMLIYIGEMRNVCEVYNKAFRQKRGLNTQND</sequence>
<feature type="non-terminal residue" evidence="1">
    <location>
        <position position="74"/>
    </location>
</feature>
<name>A0A087UHW4_STEMI</name>
<keyword evidence="2" id="KW-1185">Reference proteome</keyword>
<dbReference type="SUPFAM" id="SSF57667">
    <property type="entry name" value="beta-beta-alpha zinc fingers"/>
    <property type="match status" value="1"/>
</dbReference>
<evidence type="ECO:0000313" key="1">
    <source>
        <dbReference type="EMBL" id="KFM76953.1"/>
    </source>
</evidence>
<protein>
    <recommendedName>
        <fullName evidence="3">C2H2-type domain-containing protein</fullName>
    </recommendedName>
</protein>